<evidence type="ECO:0000313" key="2">
    <source>
        <dbReference type="Proteomes" id="UP000228987"/>
    </source>
</evidence>
<sequence length="206" mass="22483">MRKIIVILITMSCLYGVNTYAADRVSRNHSFDLEDINEIEINNSVGSIELRLVEGDELRIEVEIEGEDRAFFRRRVDVDDVDVEIRTRGDKLILTIDNDDVKADWTIEMPVVSAIEINMGVGEIDVEIGASRLDIDLGIGKVDVTAPLATVAAVEISAGVGDTRIRGTDSVENSRVIVSSESEVMGEGDFSISAEVGVGEISIELD</sequence>
<organism evidence="1 2">
    <name type="scientific">SAR86 cluster bacterium</name>
    <dbReference type="NCBI Taxonomy" id="2030880"/>
    <lineage>
        <taxon>Bacteria</taxon>
        <taxon>Pseudomonadati</taxon>
        <taxon>Pseudomonadota</taxon>
        <taxon>Gammaproteobacteria</taxon>
        <taxon>SAR86 cluster</taxon>
    </lineage>
</organism>
<evidence type="ECO:0008006" key="3">
    <source>
        <dbReference type="Google" id="ProtNLM"/>
    </source>
</evidence>
<evidence type="ECO:0000313" key="1">
    <source>
        <dbReference type="EMBL" id="PCJ42686.1"/>
    </source>
</evidence>
<dbReference type="EMBL" id="NVWI01000002">
    <property type="protein sequence ID" value="PCJ42686.1"/>
    <property type="molecule type" value="Genomic_DNA"/>
</dbReference>
<reference evidence="2" key="1">
    <citation type="submission" date="2017-08" db="EMBL/GenBank/DDBJ databases">
        <title>A dynamic microbial community with high functional redundancy inhabits the cold, oxic subseafloor aquifer.</title>
        <authorList>
            <person name="Tully B.J."/>
            <person name="Wheat C.G."/>
            <person name="Glazer B.T."/>
            <person name="Huber J.A."/>
        </authorList>
    </citation>
    <scope>NUCLEOTIDE SEQUENCE [LARGE SCALE GENOMIC DNA]</scope>
</reference>
<protein>
    <recommendedName>
        <fullName evidence="3">Adhesin domain-containing protein</fullName>
    </recommendedName>
</protein>
<gene>
    <name evidence="1" type="ORF">COA71_04050</name>
</gene>
<name>A0A2A5CH25_9GAMM</name>
<dbReference type="AlphaFoldDB" id="A0A2A5CH25"/>
<dbReference type="Gene3D" id="2.160.20.120">
    <property type="match status" value="1"/>
</dbReference>
<dbReference type="Proteomes" id="UP000228987">
    <property type="component" value="Unassembled WGS sequence"/>
</dbReference>
<comment type="caution">
    <text evidence="1">The sequence shown here is derived from an EMBL/GenBank/DDBJ whole genome shotgun (WGS) entry which is preliminary data.</text>
</comment>
<accession>A0A2A5CH25</accession>
<proteinExistence type="predicted"/>